<dbReference type="InterPro" id="IPR009061">
    <property type="entry name" value="DNA-bd_dom_put_sf"/>
</dbReference>
<evidence type="ECO:0000259" key="2">
    <source>
        <dbReference type="PROSITE" id="PS50937"/>
    </source>
</evidence>
<gene>
    <name evidence="3" type="ORF">CSW57_21515</name>
</gene>
<dbReference type="PROSITE" id="PS50937">
    <property type="entry name" value="HTH_MERR_2"/>
    <property type="match status" value="1"/>
</dbReference>
<name>A0A2G3PGA9_WILMA</name>
<dbReference type="PRINTS" id="PR00040">
    <property type="entry name" value="HTHMERR"/>
</dbReference>
<dbReference type="InterPro" id="IPR047057">
    <property type="entry name" value="MerR_fam"/>
</dbReference>
<dbReference type="InterPro" id="IPR000551">
    <property type="entry name" value="MerR-type_HTH_dom"/>
</dbReference>
<accession>A0A2G3PGA9</accession>
<evidence type="ECO:0000256" key="1">
    <source>
        <dbReference type="ARBA" id="ARBA00023125"/>
    </source>
</evidence>
<evidence type="ECO:0000313" key="4">
    <source>
        <dbReference type="Proteomes" id="UP000225108"/>
    </source>
</evidence>
<dbReference type="SMART" id="SM00422">
    <property type="entry name" value="HTH_MERR"/>
    <property type="match status" value="1"/>
</dbReference>
<dbReference type="GO" id="GO:0003677">
    <property type="term" value="F:DNA binding"/>
    <property type="evidence" value="ECO:0007669"/>
    <property type="project" value="UniProtKB-KW"/>
</dbReference>
<dbReference type="SUPFAM" id="SSF46955">
    <property type="entry name" value="Putative DNA-binding domain"/>
    <property type="match status" value="1"/>
</dbReference>
<dbReference type="PANTHER" id="PTHR30204:SF93">
    <property type="entry name" value="HTH MERR-TYPE DOMAIN-CONTAINING PROTEIN"/>
    <property type="match status" value="1"/>
</dbReference>
<dbReference type="RefSeq" id="WP_099384699.1">
    <property type="nucleotide sequence ID" value="NZ_PEBD01000011.1"/>
</dbReference>
<dbReference type="GO" id="GO:0003700">
    <property type="term" value="F:DNA-binding transcription factor activity"/>
    <property type="evidence" value="ECO:0007669"/>
    <property type="project" value="InterPro"/>
</dbReference>
<dbReference type="Gene3D" id="1.10.1660.10">
    <property type="match status" value="1"/>
</dbReference>
<proteinExistence type="predicted"/>
<dbReference type="Pfam" id="PF13411">
    <property type="entry name" value="MerR_1"/>
    <property type="match status" value="1"/>
</dbReference>
<dbReference type="PANTHER" id="PTHR30204">
    <property type="entry name" value="REDOX-CYCLING DRUG-SENSING TRANSCRIPTIONAL ACTIVATOR SOXR"/>
    <property type="match status" value="1"/>
</dbReference>
<sequence>MRIGELSEKTGIPRRMLRYYEEQGLITPRRLENGYRVYDDYLIDRVKKIRGLIDSGIPTRIVADILPCLGKPQTIVVENADPALQAVLAEERDRMNEKINFLTHNRDAITGYLEALERAAAPAEESGLSQTG</sequence>
<dbReference type="CDD" id="cd01282">
    <property type="entry name" value="HTH_MerR-like_sg3"/>
    <property type="match status" value="1"/>
</dbReference>
<feature type="domain" description="HTH merR-type" evidence="2">
    <location>
        <begin position="1"/>
        <end position="68"/>
    </location>
</feature>
<dbReference type="AlphaFoldDB" id="A0A2G3PGA9"/>
<dbReference type="Proteomes" id="UP000225108">
    <property type="component" value="Unassembled WGS sequence"/>
</dbReference>
<keyword evidence="1" id="KW-0238">DNA-binding</keyword>
<organism evidence="3 4">
    <name type="scientific">Williamsia marianensis</name>
    <dbReference type="NCBI Taxonomy" id="85044"/>
    <lineage>
        <taxon>Bacteria</taxon>
        <taxon>Bacillati</taxon>
        <taxon>Actinomycetota</taxon>
        <taxon>Actinomycetes</taxon>
        <taxon>Mycobacteriales</taxon>
        <taxon>Nocardiaceae</taxon>
        <taxon>Williamsia</taxon>
    </lineage>
</organism>
<dbReference type="EMBL" id="PEBD01000011">
    <property type="protein sequence ID" value="PHV64854.1"/>
    <property type="molecule type" value="Genomic_DNA"/>
</dbReference>
<evidence type="ECO:0000313" key="3">
    <source>
        <dbReference type="EMBL" id="PHV64854.1"/>
    </source>
</evidence>
<comment type="caution">
    <text evidence="3">The sequence shown here is derived from an EMBL/GenBank/DDBJ whole genome shotgun (WGS) entry which is preliminary data.</text>
</comment>
<protein>
    <submittedName>
        <fullName evidence="3">MerR family transcriptional regulator</fullName>
    </submittedName>
</protein>
<reference evidence="3 4" key="1">
    <citation type="submission" date="2017-10" db="EMBL/GenBank/DDBJ databases">
        <title>The draft genome sequence of Williamsia sp. BULT 1.1 isolated from the semi-arid grassland soils from South Africa.</title>
        <authorList>
            <person name="Kabwe M.H."/>
            <person name="Govender N."/>
            <person name="Mutseka Lunga P."/>
            <person name="Vikram S."/>
            <person name="Makhalanyane T.P."/>
        </authorList>
    </citation>
    <scope>NUCLEOTIDE SEQUENCE [LARGE SCALE GENOMIC DNA]</scope>
    <source>
        <strain evidence="3 4">BULT 1.1</strain>
    </source>
</reference>